<dbReference type="PROSITE" id="PS51257">
    <property type="entry name" value="PROKAR_LIPOPROTEIN"/>
    <property type="match status" value="1"/>
</dbReference>
<protein>
    <submittedName>
        <fullName evidence="1">Putative secreted protein</fullName>
    </submittedName>
</protein>
<dbReference type="AlphaFoldDB" id="A0A2M4CEM2"/>
<sequence>MRRNTSLPSISSALLTSTVSWGACGALRTLNATRSVGLQAADSSQIVRVLSNSCASSFSLGVPVSSSSP</sequence>
<organism evidence="1">
    <name type="scientific">Anopheles marajoara</name>
    <dbReference type="NCBI Taxonomy" id="58244"/>
    <lineage>
        <taxon>Eukaryota</taxon>
        <taxon>Metazoa</taxon>
        <taxon>Ecdysozoa</taxon>
        <taxon>Arthropoda</taxon>
        <taxon>Hexapoda</taxon>
        <taxon>Insecta</taxon>
        <taxon>Pterygota</taxon>
        <taxon>Neoptera</taxon>
        <taxon>Endopterygota</taxon>
        <taxon>Diptera</taxon>
        <taxon>Nematocera</taxon>
        <taxon>Culicoidea</taxon>
        <taxon>Culicidae</taxon>
        <taxon>Anophelinae</taxon>
        <taxon>Anopheles</taxon>
    </lineage>
</organism>
<dbReference type="EMBL" id="GGFJ01014646">
    <property type="protein sequence ID" value="MBW63787.1"/>
    <property type="molecule type" value="Transcribed_RNA"/>
</dbReference>
<proteinExistence type="predicted"/>
<name>A0A2M4CEM2_9DIPT</name>
<reference evidence="1" key="1">
    <citation type="submission" date="2018-01" db="EMBL/GenBank/DDBJ databases">
        <title>An insight into the sialome of Amazonian anophelines.</title>
        <authorList>
            <person name="Ribeiro J.M."/>
            <person name="Scarpassa V."/>
            <person name="Calvo E."/>
        </authorList>
    </citation>
    <scope>NUCLEOTIDE SEQUENCE</scope>
    <source>
        <tissue evidence="1">Salivary glands</tissue>
    </source>
</reference>
<evidence type="ECO:0000313" key="1">
    <source>
        <dbReference type="EMBL" id="MBW63787.1"/>
    </source>
</evidence>
<accession>A0A2M4CEM2</accession>